<evidence type="ECO:0000313" key="1">
    <source>
        <dbReference type="EMBL" id="CAB4912003.1"/>
    </source>
</evidence>
<dbReference type="EMBL" id="CAFBMR010000027">
    <property type="protein sequence ID" value="CAB4912003.1"/>
    <property type="molecule type" value="Genomic_DNA"/>
</dbReference>
<name>A0A6J7H5K7_9ZZZZ</name>
<sequence length="55" mass="6545">MAQQHMPHRRTLLWRQVEILTKVIYLDDFILWVDAFGIDMPRCSELCARGSPEEK</sequence>
<accession>A0A6J7H5K7</accession>
<organism evidence="1">
    <name type="scientific">freshwater metagenome</name>
    <dbReference type="NCBI Taxonomy" id="449393"/>
    <lineage>
        <taxon>unclassified sequences</taxon>
        <taxon>metagenomes</taxon>
        <taxon>ecological metagenomes</taxon>
    </lineage>
</organism>
<reference evidence="1" key="1">
    <citation type="submission" date="2020-05" db="EMBL/GenBank/DDBJ databases">
        <authorList>
            <person name="Chiriac C."/>
            <person name="Salcher M."/>
            <person name="Ghai R."/>
            <person name="Kavagutti S V."/>
        </authorList>
    </citation>
    <scope>NUCLEOTIDE SEQUENCE</scope>
</reference>
<proteinExistence type="predicted"/>
<dbReference type="AlphaFoldDB" id="A0A6J7H5K7"/>
<protein>
    <submittedName>
        <fullName evidence="1">Unannotated protein</fullName>
    </submittedName>
</protein>
<gene>
    <name evidence="1" type="ORF">UFOPK3610_00869</name>
</gene>